<evidence type="ECO:0000313" key="1">
    <source>
        <dbReference type="EMBL" id="SHJ57512.1"/>
    </source>
</evidence>
<gene>
    <name evidence="1" type="ORF">SAMN05444142_101686</name>
</gene>
<dbReference type="Gene3D" id="3.40.50.1820">
    <property type="entry name" value="alpha/beta hydrolase"/>
    <property type="match status" value="1"/>
</dbReference>
<dbReference type="Pfam" id="PF05990">
    <property type="entry name" value="DUF900"/>
    <property type="match status" value="1"/>
</dbReference>
<sequence length="313" mass="33784">MPVHNILWVAGMTLLRINAQVSGQDDLPDLGPLAGGRGPVLIMTHGYKFQPGHPQHCPHRHILSEDEVACRKAVSWPRLLGAGQDGTAAVAFGWPARGTIWQAWAQAGIAGVALARVIAAIRETAPHRPVHAIAHSLGARVVLSALRHLPEGALSRAILLTGAEFAASAAAALDTRAGRRVELINVTSRENDLFDFLLERLVTPPVPGDRVIGHGLPGQANTLTLQIDDPRTLAVLAGRGYAIAPPRARICHWSAYLRPGVFDLYRAFLSEPDTLPLAHLQRLLPKAPQPRWSRLLDPPRVTLPLPFARNASS</sequence>
<keyword evidence="2" id="KW-1185">Reference proteome</keyword>
<evidence type="ECO:0008006" key="3">
    <source>
        <dbReference type="Google" id="ProtNLM"/>
    </source>
</evidence>
<proteinExistence type="predicted"/>
<evidence type="ECO:0000313" key="2">
    <source>
        <dbReference type="Proteomes" id="UP000324252"/>
    </source>
</evidence>
<dbReference type="SUPFAM" id="SSF53474">
    <property type="entry name" value="alpha/beta-Hydrolases"/>
    <property type="match status" value="1"/>
</dbReference>
<reference evidence="1 2" key="1">
    <citation type="submission" date="2016-11" db="EMBL/GenBank/DDBJ databases">
        <authorList>
            <person name="Varghese N."/>
            <person name="Submissions S."/>
        </authorList>
    </citation>
    <scope>NUCLEOTIDE SEQUENCE [LARGE SCALE GENOMIC DNA]</scope>
    <source>
        <strain evidence="1 2">DSM 29620</strain>
    </source>
</reference>
<dbReference type="AlphaFoldDB" id="A0A1H0BCY2"/>
<accession>A0A1H0BCY2</accession>
<dbReference type="InterPro" id="IPR029058">
    <property type="entry name" value="AB_hydrolase_fold"/>
</dbReference>
<name>A0A1H0BCY2_9RHOB</name>
<dbReference type="EMBL" id="FQZZ01000001">
    <property type="protein sequence ID" value="SHJ57512.1"/>
    <property type="molecule type" value="Genomic_DNA"/>
</dbReference>
<organism evidence="1 2">
    <name type="scientific">Lutimaribacter pacificus</name>
    <dbReference type="NCBI Taxonomy" id="391948"/>
    <lineage>
        <taxon>Bacteria</taxon>
        <taxon>Pseudomonadati</taxon>
        <taxon>Pseudomonadota</taxon>
        <taxon>Alphaproteobacteria</taxon>
        <taxon>Rhodobacterales</taxon>
        <taxon>Roseobacteraceae</taxon>
        <taxon>Lutimaribacter</taxon>
    </lineage>
</organism>
<protein>
    <recommendedName>
        <fullName evidence="3">Alpha/beta hydrolase family protein</fullName>
    </recommendedName>
</protein>
<dbReference type="InterPro" id="IPR010297">
    <property type="entry name" value="DUF900_hydrolase"/>
</dbReference>
<dbReference type="Proteomes" id="UP000324252">
    <property type="component" value="Unassembled WGS sequence"/>
</dbReference>